<sequence>MAAANVAEKVAKIDSALVDQAVKLIKEKGYVTRKDFAKLQDDDWAKQFTTQISDAFHAADEAPYIYYERFDFLDHEITGIIFDMDQLKTRVAAGQKLGEVLGLKSF</sequence>
<gene>
    <name evidence="1" type="ORF">FD22_GL000371</name>
</gene>
<accession>A0A0R1F178</accession>
<comment type="caution">
    <text evidence="1">The sequence shown here is derived from an EMBL/GenBank/DDBJ whole genome shotgun (WGS) entry which is preliminary data.</text>
</comment>
<evidence type="ECO:0000313" key="1">
    <source>
        <dbReference type="EMBL" id="KRK13955.1"/>
    </source>
</evidence>
<protein>
    <submittedName>
        <fullName evidence="1">Uncharacterized protein</fullName>
    </submittedName>
</protein>
<proteinExistence type="predicted"/>
<evidence type="ECO:0000313" key="2">
    <source>
        <dbReference type="Proteomes" id="UP000051181"/>
    </source>
</evidence>
<dbReference type="AlphaFoldDB" id="A0A0R1F178"/>
<dbReference type="PATRIC" id="fig|913848.6.peg.376"/>
<dbReference type="EMBL" id="AZCN01000126">
    <property type="protein sequence ID" value="KRK13955.1"/>
    <property type="molecule type" value="Genomic_DNA"/>
</dbReference>
<organism evidence="1 2">
    <name type="scientific">Loigolactobacillus coryniformis subsp. coryniformis KCTC 3167 = DSM 20001</name>
    <dbReference type="NCBI Taxonomy" id="913848"/>
    <lineage>
        <taxon>Bacteria</taxon>
        <taxon>Bacillati</taxon>
        <taxon>Bacillota</taxon>
        <taxon>Bacilli</taxon>
        <taxon>Lactobacillales</taxon>
        <taxon>Lactobacillaceae</taxon>
        <taxon>Loigolactobacillus</taxon>
    </lineage>
</organism>
<reference evidence="1 2" key="1">
    <citation type="journal article" date="2015" name="Genome Announc.">
        <title>Expanding the biotechnology potential of lactobacilli through comparative genomics of 213 strains and associated genera.</title>
        <authorList>
            <person name="Sun Z."/>
            <person name="Harris H.M."/>
            <person name="McCann A."/>
            <person name="Guo C."/>
            <person name="Argimon S."/>
            <person name="Zhang W."/>
            <person name="Yang X."/>
            <person name="Jeffery I.B."/>
            <person name="Cooney J.C."/>
            <person name="Kagawa T.F."/>
            <person name="Liu W."/>
            <person name="Song Y."/>
            <person name="Salvetti E."/>
            <person name="Wrobel A."/>
            <person name="Rasinkangas P."/>
            <person name="Parkhill J."/>
            <person name="Rea M.C."/>
            <person name="O'Sullivan O."/>
            <person name="Ritari J."/>
            <person name="Douillard F.P."/>
            <person name="Paul Ross R."/>
            <person name="Yang R."/>
            <person name="Briner A.E."/>
            <person name="Felis G.E."/>
            <person name="de Vos W.M."/>
            <person name="Barrangou R."/>
            <person name="Klaenhammer T.R."/>
            <person name="Caufield P.W."/>
            <person name="Cui Y."/>
            <person name="Zhang H."/>
            <person name="O'Toole P.W."/>
        </authorList>
    </citation>
    <scope>NUCLEOTIDE SEQUENCE [LARGE SCALE GENOMIC DNA]</scope>
    <source>
        <strain evidence="1 2">DSM 20001</strain>
    </source>
</reference>
<dbReference type="RefSeq" id="WP_010010857.1">
    <property type="nucleotide sequence ID" value="NZ_AZCN01000126.1"/>
</dbReference>
<dbReference type="GeneID" id="65918104"/>
<dbReference type="eggNOG" id="ENOG5030AFM">
    <property type="taxonomic scope" value="Bacteria"/>
</dbReference>
<name>A0A0R1F178_9LACO</name>
<dbReference type="Proteomes" id="UP000051181">
    <property type="component" value="Unassembled WGS sequence"/>
</dbReference>